<evidence type="ECO:0000313" key="2">
    <source>
        <dbReference type="Proteomes" id="UP001302126"/>
    </source>
</evidence>
<gene>
    <name evidence="1" type="ORF">QBC35DRAFT_503966</name>
</gene>
<protein>
    <submittedName>
        <fullName evidence="1">Uncharacterized protein</fullName>
    </submittedName>
</protein>
<sequence length="89" mass="10073">MRLTIDDDMWRKTLVQVPYRPEVSTAEDLDRVARPAFGFWGFDFRIADGIRDASSRRPGGAHRMGDLTGYWPELCLMQLPGTVMPTASV</sequence>
<comment type="caution">
    <text evidence="1">The sequence shown here is derived from an EMBL/GenBank/DDBJ whole genome shotgun (WGS) entry which is preliminary data.</text>
</comment>
<organism evidence="1 2">
    <name type="scientific">Podospora australis</name>
    <dbReference type="NCBI Taxonomy" id="1536484"/>
    <lineage>
        <taxon>Eukaryota</taxon>
        <taxon>Fungi</taxon>
        <taxon>Dikarya</taxon>
        <taxon>Ascomycota</taxon>
        <taxon>Pezizomycotina</taxon>
        <taxon>Sordariomycetes</taxon>
        <taxon>Sordariomycetidae</taxon>
        <taxon>Sordariales</taxon>
        <taxon>Podosporaceae</taxon>
        <taxon>Podospora</taxon>
    </lineage>
</organism>
<name>A0AAN6WNW3_9PEZI</name>
<dbReference type="EMBL" id="MU864454">
    <property type="protein sequence ID" value="KAK4185324.1"/>
    <property type="molecule type" value="Genomic_DNA"/>
</dbReference>
<proteinExistence type="predicted"/>
<keyword evidence="2" id="KW-1185">Reference proteome</keyword>
<evidence type="ECO:0000313" key="1">
    <source>
        <dbReference type="EMBL" id="KAK4185324.1"/>
    </source>
</evidence>
<dbReference type="Proteomes" id="UP001302126">
    <property type="component" value="Unassembled WGS sequence"/>
</dbReference>
<reference evidence="1" key="1">
    <citation type="journal article" date="2023" name="Mol. Phylogenet. Evol.">
        <title>Genome-scale phylogeny and comparative genomics of the fungal order Sordariales.</title>
        <authorList>
            <person name="Hensen N."/>
            <person name="Bonometti L."/>
            <person name="Westerberg I."/>
            <person name="Brannstrom I.O."/>
            <person name="Guillou S."/>
            <person name="Cros-Aarteil S."/>
            <person name="Calhoun S."/>
            <person name="Haridas S."/>
            <person name="Kuo A."/>
            <person name="Mondo S."/>
            <person name="Pangilinan J."/>
            <person name="Riley R."/>
            <person name="LaButti K."/>
            <person name="Andreopoulos B."/>
            <person name="Lipzen A."/>
            <person name="Chen C."/>
            <person name="Yan M."/>
            <person name="Daum C."/>
            <person name="Ng V."/>
            <person name="Clum A."/>
            <person name="Steindorff A."/>
            <person name="Ohm R.A."/>
            <person name="Martin F."/>
            <person name="Silar P."/>
            <person name="Natvig D.O."/>
            <person name="Lalanne C."/>
            <person name="Gautier V."/>
            <person name="Ament-Velasquez S.L."/>
            <person name="Kruys A."/>
            <person name="Hutchinson M.I."/>
            <person name="Powell A.J."/>
            <person name="Barry K."/>
            <person name="Miller A.N."/>
            <person name="Grigoriev I.V."/>
            <person name="Debuchy R."/>
            <person name="Gladieux P."/>
            <person name="Hiltunen Thoren M."/>
            <person name="Johannesson H."/>
        </authorList>
    </citation>
    <scope>NUCLEOTIDE SEQUENCE</scope>
    <source>
        <strain evidence="1">PSN309</strain>
    </source>
</reference>
<accession>A0AAN6WNW3</accession>
<reference evidence="1" key="2">
    <citation type="submission" date="2023-05" db="EMBL/GenBank/DDBJ databases">
        <authorList>
            <consortium name="Lawrence Berkeley National Laboratory"/>
            <person name="Steindorff A."/>
            <person name="Hensen N."/>
            <person name="Bonometti L."/>
            <person name="Westerberg I."/>
            <person name="Brannstrom I.O."/>
            <person name="Guillou S."/>
            <person name="Cros-Aarteil S."/>
            <person name="Calhoun S."/>
            <person name="Haridas S."/>
            <person name="Kuo A."/>
            <person name="Mondo S."/>
            <person name="Pangilinan J."/>
            <person name="Riley R."/>
            <person name="Labutti K."/>
            <person name="Andreopoulos B."/>
            <person name="Lipzen A."/>
            <person name="Chen C."/>
            <person name="Yanf M."/>
            <person name="Daum C."/>
            <person name="Ng V."/>
            <person name="Clum A."/>
            <person name="Ohm R."/>
            <person name="Martin F."/>
            <person name="Silar P."/>
            <person name="Natvig D."/>
            <person name="Lalanne C."/>
            <person name="Gautier V."/>
            <person name="Ament-Velasquez S.L."/>
            <person name="Kruys A."/>
            <person name="Hutchinson M.I."/>
            <person name="Powell A.J."/>
            <person name="Barry K."/>
            <person name="Miller A.N."/>
            <person name="Grigoriev I.V."/>
            <person name="Debuchy R."/>
            <person name="Gladieux P."/>
            <person name="Thoren M.H."/>
            <person name="Johannesson H."/>
        </authorList>
    </citation>
    <scope>NUCLEOTIDE SEQUENCE</scope>
    <source>
        <strain evidence="1">PSN309</strain>
    </source>
</reference>
<dbReference type="AlphaFoldDB" id="A0AAN6WNW3"/>